<dbReference type="GO" id="GO:0005829">
    <property type="term" value="C:cytosol"/>
    <property type="evidence" value="ECO:0007669"/>
    <property type="project" value="TreeGrafter"/>
</dbReference>
<keyword evidence="7" id="KW-0687">Ribonucleoprotein</keyword>
<comment type="catalytic activity">
    <reaction evidence="4">
        <text>L-glutaminyl-[ribosomal protein uL3] + S-adenosyl-L-methionine = N(5)-methyl-L-glutaminyl-[ribosomal protein uL3] + S-adenosyl-L-homocysteine + H(+)</text>
        <dbReference type="Rhea" id="RHEA:45020"/>
        <dbReference type="Rhea" id="RHEA-COMP:11063"/>
        <dbReference type="Rhea" id="RHEA-COMP:11064"/>
        <dbReference type="ChEBI" id="CHEBI:15378"/>
        <dbReference type="ChEBI" id="CHEBI:30011"/>
        <dbReference type="ChEBI" id="CHEBI:57856"/>
        <dbReference type="ChEBI" id="CHEBI:59789"/>
        <dbReference type="ChEBI" id="CHEBI:61891"/>
        <dbReference type="EC" id="2.1.1.298"/>
    </reaction>
</comment>
<keyword evidence="1 4" id="KW-0489">Methyltransferase</keyword>
<dbReference type="InterPro" id="IPR004556">
    <property type="entry name" value="HemK-like"/>
</dbReference>
<dbReference type="RefSeq" id="WP_169929994.1">
    <property type="nucleotide sequence ID" value="NZ_PIPR01000001.1"/>
</dbReference>
<dbReference type="InterPro" id="IPR029063">
    <property type="entry name" value="SAM-dependent_MTases_sf"/>
</dbReference>
<evidence type="ECO:0000256" key="4">
    <source>
        <dbReference type="HAMAP-Rule" id="MF_02125"/>
    </source>
</evidence>
<proteinExistence type="inferred from homology"/>
<dbReference type="HAMAP" id="MF_02125">
    <property type="entry name" value="L3_methyltr_PrmB"/>
    <property type="match status" value="1"/>
</dbReference>
<name>A0A7Z6ZU07_9GAMM</name>
<dbReference type="PROSITE" id="PS00092">
    <property type="entry name" value="N6_MTASE"/>
    <property type="match status" value="1"/>
</dbReference>
<comment type="function">
    <text evidence="4">Methylates ribosomal protein uL3 on a specific glutamine residue.</text>
</comment>
<evidence type="ECO:0000256" key="1">
    <source>
        <dbReference type="ARBA" id="ARBA00022603"/>
    </source>
</evidence>
<evidence type="ECO:0000259" key="5">
    <source>
        <dbReference type="Pfam" id="PF05175"/>
    </source>
</evidence>
<dbReference type="NCBIfam" id="TIGR03534">
    <property type="entry name" value="RF_mod_PrmC"/>
    <property type="match status" value="1"/>
</dbReference>
<dbReference type="GO" id="GO:0036009">
    <property type="term" value="F:protein-glutamine N-methyltransferase activity"/>
    <property type="evidence" value="ECO:0007669"/>
    <property type="project" value="UniProtKB-UniRule"/>
</dbReference>
<gene>
    <name evidence="4" type="primary">prmB</name>
    <name evidence="7" type="ORF">CWE22_03500</name>
</gene>
<dbReference type="AlphaFoldDB" id="A0A7Z6ZU07"/>
<evidence type="ECO:0000256" key="2">
    <source>
        <dbReference type="ARBA" id="ARBA00022679"/>
    </source>
</evidence>
<dbReference type="GO" id="GO:0003676">
    <property type="term" value="F:nucleic acid binding"/>
    <property type="evidence" value="ECO:0007669"/>
    <property type="project" value="InterPro"/>
</dbReference>
<comment type="similarity">
    <text evidence="4">Belongs to the protein N5-glutamine methyltransferase family. PrmB subfamily.</text>
</comment>
<dbReference type="GO" id="GO:0005840">
    <property type="term" value="C:ribosome"/>
    <property type="evidence" value="ECO:0007669"/>
    <property type="project" value="UniProtKB-KW"/>
</dbReference>
<keyword evidence="8" id="KW-1185">Reference proteome</keyword>
<dbReference type="Proteomes" id="UP000287766">
    <property type="component" value="Unassembled WGS sequence"/>
</dbReference>
<protein>
    <recommendedName>
        <fullName evidence="4">Ribosomal protein uL3 glutamine methyltransferase</fullName>
        <shortName evidence="4">uL3 MTase</shortName>
        <ecNumber evidence="4">2.1.1.298</ecNumber>
    </recommendedName>
    <alternativeName>
        <fullName evidence="4">N5-glutamine methyltransferase PrmB</fullName>
    </alternativeName>
</protein>
<comment type="caution">
    <text evidence="7">The sequence shown here is derived from an EMBL/GenBank/DDBJ whole genome shotgun (WGS) entry which is preliminary data.</text>
</comment>
<dbReference type="PANTHER" id="PTHR47806">
    <property type="entry name" value="50S RIBOSOMAL PROTEIN L3 GLUTAMINE METHYLTRANSFERASE"/>
    <property type="match status" value="1"/>
</dbReference>
<keyword evidence="2 4" id="KW-0808">Transferase</keyword>
<dbReference type="SUPFAM" id="SSF53335">
    <property type="entry name" value="S-adenosyl-L-methionine-dependent methyltransferases"/>
    <property type="match status" value="1"/>
</dbReference>
<dbReference type="PIRSF" id="PIRSF037167">
    <property type="entry name" value="Mtase_YfcB_prd"/>
    <property type="match status" value="1"/>
</dbReference>
<dbReference type="InterPro" id="IPR017127">
    <property type="entry name" value="Ribosome_uL3_MTase"/>
</dbReference>
<evidence type="ECO:0000313" key="7">
    <source>
        <dbReference type="EMBL" id="RUO41261.1"/>
    </source>
</evidence>
<feature type="domain" description="Methyltransferase small" evidence="5">
    <location>
        <begin position="133"/>
        <end position="215"/>
    </location>
</feature>
<evidence type="ECO:0000313" key="8">
    <source>
        <dbReference type="Proteomes" id="UP000287766"/>
    </source>
</evidence>
<sequence length="305" mass="33830">MGSNNATEAVKSLRSILDHLRWGVTTLQGADVFFGHGTDNAYSESKLILSHTLELDFEQLEHFRDAALTPAEQARFIALIEERIHSRKPAAYLIGKAWFAGLPFVVDERVLVPRSPIAELIEKSFEPWLAPPVRRILDLCTGSGCIAIACAYAFPEAEVDALDISPDALAVAEQNIELHQLEGRVIPLLSDLYETVRGERYDLIVTNPPYVDADDMADLPAEFHHEPELGLAAGEDGLDLVRTILREAPDHLTEHGVLVCEVGNSMLALQTAFPQVPFEWVEFDFGGDGVFVLSRATLLEHQYEF</sequence>
<dbReference type="InterPro" id="IPR019874">
    <property type="entry name" value="RF_methyltr_PrmC"/>
</dbReference>
<keyword evidence="3 4" id="KW-0949">S-adenosyl-L-methionine</keyword>
<dbReference type="GO" id="GO:0032259">
    <property type="term" value="P:methylation"/>
    <property type="evidence" value="ECO:0007669"/>
    <property type="project" value="UniProtKB-KW"/>
</dbReference>
<dbReference type="CDD" id="cd02440">
    <property type="entry name" value="AdoMet_MTases"/>
    <property type="match status" value="1"/>
</dbReference>
<evidence type="ECO:0000256" key="3">
    <source>
        <dbReference type="ARBA" id="ARBA00022691"/>
    </source>
</evidence>
<dbReference type="InterPro" id="IPR002052">
    <property type="entry name" value="DNA_methylase_N6_adenine_CS"/>
</dbReference>
<dbReference type="Gene3D" id="1.10.8.10">
    <property type="entry name" value="DNA helicase RuvA subunit, C-terminal domain"/>
    <property type="match status" value="1"/>
</dbReference>
<dbReference type="NCBIfam" id="TIGR03533">
    <property type="entry name" value="L3_gln_methyl"/>
    <property type="match status" value="1"/>
</dbReference>
<dbReference type="EMBL" id="PIPR01000001">
    <property type="protein sequence ID" value="RUO41261.1"/>
    <property type="molecule type" value="Genomic_DNA"/>
</dbReference>
<dbReference type="InterPro" id="IPR007848">
    <property type="entry name" value="Small_mtfrase_dom"/>
</dbReference>
<keyword evidence="7" id="KW-0689">Ribosomal protein</keyword>
<dbReference type="Pfam" id="PF17827">
    <property type="entry name" value="PrmC_N"/>
    <property type="match status" value="1"/>
</dbReference>
<accession>A0A7Z6ZU07</accession>
<dbReference type="EC" id="2.1.1.298" evidence="4"/>
<evidence type="ECO:0000259" key="6">
    <source>
        <dbReference type="Pfam" id="PF17827"/>
    </source>
</evidence>
<feature type="domain" description="Release factor glutamine methyltransferase N-terminal" evidence="6">
    <location>
        <begin position="30"/>
        <end position="95"/>
    </location>
</feature>
<organism evidence="7 8">
    <name type="scientific">Pseudidiomarina aestuarii</name>
    <dbReference type="NCBI Taxonomy" id="624146"/>
    <lineage>
        <taxon>Bacteria</taxon>
        <taxon>Pseudomonadati</taxon>
        <taxon>Pseudomonadota</taxon>
        <taxon>Gammaproteobacteria</taxon>
        <taxon>Alteromonadales</taxon>
        <taxon>Idiomarinaceae</taxon>
        <taxon>Pseudidiomarina</taxon>
    </lineage>
</organism>
<dbReference type="NCBIfam" id="TIGR00536">
    <property type="entry name" value="hemK_fam"/>
    <property type="match status" value="1"/>
</dbReference>
<dbReference type="InterPro" id="IPR040758">
    <property type="entry name" value="PrmC_N"/>
</dbReference>
<dbReference type="Gene3D" id="3.40.50.150">
    <property type="entry name" value="Vaccinia Virus protein VP39"/>
    <property type="match status" value="1"/>
</dbReference>
<dbReference type="Pfam" id="PF05175">
    <property type="entry name" value="MTS"/>
    <property type="match status" value="1"/>
</dbReference>
<reference evidence="8" key="1">
    <citation type="journal article" date="2018" name="Front. Microbiol.">
        <title>Genome-Based Analysis Reveals the Taxonomy and Diversity of the Family Idiomarinaceae.</title>
        <authorList>
            <person name="Liu Y."/>
            <person name="Lai Q."/>
            <person name="Shao Z."/>
        </authorList>
    </citation>
    <scope>NUCLEOTIDE SEQUENCE [LARGE SCALE GENOMIC DNA]</scope>
    <source>
        <strain evidence="8">KYW314</strain>
    </source>
</reference>
<dbReference type="PANTHER" id="PTHR47806:SF1">
    <property type="entry name" value="RIBOSOMAL PROTEIN UL3 GLUTAMINE METHYLTRANSFERASE"/>
    <property type="match status" value="1"/>
</dbReference>
<dbReference type="FunFam" id="3.40.50.150:FF:000042">
    <property type="entry name" value="50S ribosomal protein L3 glutamine methyltransferase"/>
    <property type="match status" value="1"/>
</dbReference>